<sequence length="37" mass="4315">MYFNICSRIQGQTTRRAARQILAAFHTVNFLCVLRKS</sequence>
<protein>
    <submittedName>
        <fullName evidence="1">Uncharacterized protein</fullName>
    </submittedName>
</protein>
<evidence type="ECO:0000313" key="1">
    <source>
        <dbReference type="EMBL" id="JAH07335.1"/>
    </source>
</evidence>
<dbReference type="AlphaFoldDB" id="A0A0E9PTD5"/>
<name>A0A0E9PTD5_ANGAN</name>
<accession>A0A0E9PTD5</accession>
<proteinExistence type="predicted"/>
<organism evidence="1">
    <name type="scientific">Anguilla anguilla</name>
    <name type="common">European freshwater eel</name>
    <name type="synonym">Muraena anguilla</name>
    <dbReference type="NCBI Taxonomy" id="7936"/>
    <lineage>
        <taxon>Eukaryota</taxon>
        <taxon>Metazoa</taxon>
        <taxon>Chordata</taxon>
        <taxon>Craniata</taxon>
        <taxon>Vertebrata</taxon>
        <taxon>Euteleostomi</taxon>
        <taxon>Actinopterygii</taxon>
        <taxon>Neopterygii</taxon>
        <taxon>Teleostei</taxon>
        <taxon>Anguilliformes</taxon>
        <taxon>Anguillidae</taxon>
        <taxon>Anguilla</taxon>
    </lineage>
</organism>
<reference evidence="1" key="1">
    <citation type="submission" date="2014-11" db="EMBL/GenBank/DDBJ databases">
        <authorList>
            <person name="Amaro Gonzalez C."/>
        </authorList>
    </citation>
    <scope>NUCLEOTIDE SEQUENCE</scope>
</reference>
<reference evidence="1" key="2">
    <citation type="journal article" date="2015" name="Fish Shellfish Immunol.">
        <title>Early steps in the European eel (Anguilla anguilla)-Vibrio vulnificus interaction in the gills: Role of the RtxA13 toxin.</title>
        <authorList>
            <person name="Callol A."/>
            <person name="Pajuelo D."/>
            <person name="Ebbesson L."/>
            <person name="Teles M."/>
            <person name="MacKenzie S."/>
            <person name="Amaro C."/>
        </authorList>
    </citation>
    <scope>NUCLEOTIDE SEQUENCE</scope>
</reference>
<dbReference type="EMBL" id="GBXM01101242">
    <property type="protein sequence ID" value="JAH07335.1"/>
    <property type="molecule type" value="Transcribed_RNA"/>
</dbReference>